<dbReference type="AlphaFoldDB" id="A0A6G7XBX0"/>
<feature type="domain" description="DUF1990" evidence="1">
    <location>
        <begin position="18"/>
        <end position="75"/>
    </location>
</feature>
<dbReference type="Proteomes" id="UP000502677">
    <property type="component" value="Chromosome"/>
</dbReference>
<evidence type="ECO:0000313" key="3">
    <source>
        <dbReference type="Proteomes" id="UP000502677"/>
    </source>
</evidence>
<keyword evidence="3" id="KW-1185">Reference proteome</keyword>
<sequence length="222" mass="23812">MSSTENNRRSSHVEMPVTYAAVGASKLADVVRFPPEGTESYLEALQLGSGQERFVAASSLLMTWGAQRGAGIEVSEIVRGTDEAYVGPEFDESGQAQGIRVREEQFGPDGEPYIVPGTSAVFTLSGQTPRSVLVVYTVDEDQMAGFAWGTRDEDGVVGEQRFTVEIREDQTVWAVARGFLASPKSGLLGLKGKALIREAVELAKDQLEALAPGAADRAQRSS</sequence>
<proteinExistence type="predicted"/>
<name>A0A6G7XBX0_9MICO</name>
<dbReference type="EMBL" id="CP049863">
    <property type="protein sequence ID" value="QIK62100.1"/>
    <property type="molecule type" value="Genomic_DNA"/>
</dbReference>
<reference evidence="2 3" key="1">
    <citation type="submission" date="2020-03" db="EMBL/GenBank/DDBJ databases">
        <title>Leucobacter sp. nov., isolated from beetles.</title>
        <authorList>
            <person name="Hyun D.-W."/>
            <person name="Bae J.-W."/>
        </authorList>
    </citation>
    <scope>NUCLEOTIDE SEQUENCE [LARGE SCALE GENOMIC DNA]</scope>
    <source>
        <strain evidence="2 3">HDW9C</strain>
    </source>
</reference>
<protein>
    <submittedName>
        <fullName evidence="2">DUF1990 family protein</fullName>
    </submittedName>
</protein>
<evidence type="ECO:0000313" key="2">
    <source>
        <dbReference type="EMBL" id="QIK62100.1"/>
    </source>
</evidence>
<accession>A0A6G7XBX0</accession>
<organism evidence="2 3">
    <name type="scientific">Leucobacter viscericola</name>
    <dbReference type="NCBI Taxonomy" id="2714935"/>
    <lineage>
        <taxon>Bacteria</taxon>
        <taxon>Bacillati</taxon>
        <taxon>Actinomycetota</taxon>
        <taxon>Actinomycetes</taxon>
        <taxon>Micrococcales</taxon>
        <taxon>Microbacteriaceae</taxon>
        <taxon>Leucobacter</taxon>
    </lineage>
</organism>
<gene>
    <name evidence="2" type="ORF">G7068_01945</name>
</gene>
<dbReference type="KEGG" id="lvi:G7068_01945"/>
<dbReference type="RefSeq" id="WP_166288109.1">
    <property type="nucleotide sequence ID" value="NZ_CP049863.1"/>
</dbReference>
<dbReference type="InterPro" id="IPR018960">
    <property type="entry name" value="DUF1990"/>
</dbReference>
<dbReference type="Pfam" id="PF09348">
    <property type="entry name" value="DUF1990"/>
    <property type="match status" value="2"/>
</dbReference>
<feature type="domain" description="DUF1990" evidence="1">
    <location>
        <begin position="112"/>
        <end position="179"/>
    </location>
</feature>
<evidence type="ECO:0000259" key="1">
    <source>
        <dbReference type="Pfam" id="PF09348"/>
    </source>
</evidence>